<feature type="transmembrane region" description="Helical" evidence="1">
    <location>
        <begin position="6"/>
        <end position="25"/>
    </location>
</feature>
<feature type="non-terminal residue" evidence="3">
    <location>
        <position position="1"/>
    </location>
</feature>
<keyword evidence="5" id="KW-1185">Reference proteome</keyword>
<keyword evidence="1" id="KW-1133">Transmembrane helix</keyword>
<name>A0A4Q5GY67_9BACE</name>
<protein>
    <submittedName>
        <fullName evidence="3">MFS transporter</fullName>
    </submittedName>
</protein>
<dbReference type="AlphaFoldDB" id="A0A4Q5GY67"/>
<reference evidence="2 5" key="1">
    <citation type="journal article" date="2019" name="Nat. Med.">
        <title>A library of human gut bacterial isolates paired with longitudinal multiomics data enables mechanistic microbiome research.</title>
        <authorList>
            <person name="Poyet M."/>
            <person name="Groussin M."/>
            <person name="Gibbons S.M."/>
            <person name="Avila-Pacheco J."/>
            <person name="Jiang X."/>
            <person name="Kearney S.M."/>
            <person name="Perrotta A.R."/>
            <person name="Berdy B."/>
            <person name="Zhao S."/>
            <person name="Lieberman T.D."/>
            <person name="Swanson P.K."/>
            <person name="Smith M."/>
            <person name="Roesemann S."/>
            <person name="Alexander J.E."/>
            <person name="Rich S.A."/>
            <person name="Livny J."/>
            <person name="Vlamakis H."/>
            <person name="Clish C."/>
            <person name="Bullock K."/>
            <person name="Deik A."/>
            <person name="Scott J."/>
            <person name="Pierce K.A."/>
            <person name="Xavier R.J."/>
            <person name="Alm E.J."/>
        </authorList>
    </citation>
    <scope>NUCLEOTIDE SEQUENCE [LARGE SCALE GENOMIC DNA]</scope>
    <source>
        <strain evidence="2 5">BIOML-A1</strain>
    </source>
</reference>
<dbReference type="EMBL" id="RCXL01000015">
    <property type="protein sequence ID" value="RYT73083.1"/>
    <property type="molecule type" value="Genomic_DNA"/>
</dbReference>
<keyword evidence="1" id="KW-0812">Transmembrane</keyword>
<reference evidence="3 4" key="2">
    <citation type="journal article" date="2019" name="Science, e1252229">
        <title>Invertible promoters mediate bacterial phase variation, antibiotic resistance, and host adaptation in the gut.</title>
        <authorList>
            <person name="Jiang X."/>
            <person name="Hall A.B."/>
            <person name="Arthur T.D."/>
            <person name="Plichta D.R."/>
            <person name="Covington C.T."/>
            <person name="Poyet M."/>
            <person name="Crothers J."/>
            <person name="Moses P.L."/>
            <person name="Tolonen A.C."/>
            <person name="Vlamakis H."/>
            <person name="Alm E.J."/>
            <person name="Xavier R.J."/>
        </authorList>
    </citation>
    <scope>NUCLEOTIDE SEQUENCE [LARGE SCALE GENOMIC DNA]</scope>
    <source>
        <strain evidence="3">Bj_0095</strain>
        <strain evidence="4">bj_0095</strain>
    </source>
</reference>
<accession>A0A4Q5GY67</accession>
<dbReference type="Proteomes" id="UP000291917">
    <property type="component" value="Unassembled WGS sequence"/>
</dbReference>
<evidence type="ECO:0000313" key="2">
    <source>
        <dbReference type="EMBL" id="KAA5273412.1"/>
    </source>
</evidence>
<evidence type="ECO:0000313" key="5">
    <source>
        <dbReference type="Proteomes" id="UP000335496"/>
    </source>
</evidence>
<organism evidence="3 4">
    <name type="scientific">Bacteroides eggerthii</name>
    <dbReference type="NCBI Taxonomy" id="28111"/>
    <lineage>
        <taxon>Bacteria</taxon>
        <taxon>Pseudomonadati</taxon>
        <taxon>Bacteroidota</taxon>
        <taxon>Bacteroidia</taxon>
        <taxon>Bacteroidales</taxon>
        <taxon>Bacteroidaceae</taxon>
        <taxon>Bacteroides</taxon>
    </lineage>
</organism>
<sequence length="29" mass="3414">FTYINWFWIGAALMSVLLALLVWNARSKE</sequence>
<keyword evidence="1" id="KW-0472">Membrane</keyword>
<evidence type="ECO:0000256" key="1">
    <source>
        <dbReference type="SAM" id="Phobius"/>
    </source>
</evidence>
<evidence type="ECO:0000313" key="4">
    <source>
        <dbReference type="Proteomes" id="UP000291917"/>
    </source>
</evidence>
<proteinExistence type="predicted"/>
<dbReference type="EMBL" id="VVZX01000014">
    <property type="protein sequence ID" value="KAA5273412.1"/>
    <property type="molecule type" value="Genomic_DNA"/>
</dbReference>
<dbReference type="Proteomes" id="UP000335496">
    <property type="component" value="Unassembled WGS sequence"/>
</dbReference>
<evidence type="ECO:0000313" key="3">
    <source>
        <dbReference type="EMBL" id="RYT73083.1"/>
    </source>
</evidence>
<comment type="caution">
    <text evidence="3">The sequence shown here is derived from an EMBL/GenBank/DDBJ whole genome shotgun (WGS) entry which is preliminary data.</text>
</comment>
<gene>
    <name evidence="3" type="ORF">EAJ03_10460</name>
    <name evidence="2" type="ORF">F2Z23_11045</name>
</gene>